<feature type="region of interest" description="Disordered" evidence="2">
    <location>
        <begin position="181"/>
        <end position="202"/>
    </location>
</feature>
<dbReference type="InterPro" id="IPR021765">
    <property type="entry name" value="UstYa-like"/>
</dbReference>
<feature type="non-terminal residue" evidence="3">
    <location>
        <position position="1"/>
    </location>
</feature>
<comment type="similarity">
    <text evidence="1">Belongs to the ustYa family.</text>
</comment>
<gene>
    <name evidence="3" type="ORF">L207DRAFT_598683</name>
</gene>
<evidence type="ECO:0000256" key="1">
    <source>
        <dbReference type="ARBA" id="ARBA00035112"/>
    </source>
</evidence>
<proteinExistence type="inferred from homology"/>
<keyword evidence="4" id="KW-1185">Reference proteome</keyword>
<evidence type="ECO:0008006" key="5">
    <source>
        <dbReference type="Google" id="ProtNLM"/>
    </source>
</evidence>
<evidence type="ECO:0000256" key="2">
    <source>
        <dbReference type="SAM" id="MobiDB-lite"/>
    </source>
</evidence>
<dbReference type="GO" id="GO:0043386">
    <property type="term" value="P:mycotoxin biosynthetic process"/>
    <property type="evidence" value="ECO:0007669"/>
    <property type="project" value="InterPro"/>
</dbReference>
<dbReference type="Pfam" id="PF11807">
    <property type="entry name" value="UstYa"/>
    <property type="match status" value="1"/>
</dbReference>
<dbReference type="PANTHER" id="PTHR33365">
    <property type="entry name" value="YALI0B05434P"/>
    <property type="match status" value="1"/>
</dbReference>
<dbReference type="PANTHER" id="PTHR33365:SF13">
    <property type="entry name" value="TAT PATHWAY SIGNAL SEQUENCE"/>
    <property type="match status" value="1"/>
</dbReference>
<sequence>APVLDDVDISYQVEDFDGRFVQENIYRQVGSPAVDAAWDDLGIGYRSILLPASRIQEAGLTSDHAHAREKYGGGYPVYVEGLHQLHCLNLVRQSLYYNYDYYLAQGKEAFRDGPDVLHWHVSHCLDVIRQRLMCTMDTDVFGSVWVGNLTSASPFVDFNTKHVCKNFEDIRSWAEKNQRPALGPEDFWEPPDENTRISRLAP</sequence>
<evidence type="ECO:0000313" key="4">
    <source>
        <dbReference type="Proteomes" id="UP000235786"/>
    </source>
</evidence>
<dbReference type="OrthoDB" id="3687641at2759"/>
<dbReference type="Proteomes" id="UP000235786">
    <property type="component" value="Unassembled WGS sequence"/>
</dbReference>
<organism evidence="3 4">
    <name type="scientific">Hyaloscypha variabilis (strain UAMH 11265 / GT02V1 / F)</name>
    <name type="common">Meliniomyces variabilis</name>
    <dbReference type="NCBI Taxonomy" id="1149755"/>
    <lineage>
        <taxon>Eukaryota</taxon>
        <taxon>Fungi</taxon>
        <taxon>Dikarya</taxon>
        <taxon>Ascomycota</taxon>
        <taxon>Pezizomycotina</taxon>
        <taxon>Leotiomycetes</taxon>
        <taxon>Helotiales</taxon>
        <taxon>Hyaloscyphaceae</taxon>
        <taxon>Hyaloscypha</taxon>
        <taxon>Hyaloscypha variabilis</taxon>
    </lineage>
</organism>
<reference evidence="3 4" key="1">
    <citation type="submission" date="2016-04" db="EMBL/GenBank/DDBJ databases">
        <title>A degradative enzymes factory behind the ericoid mycorrhizal symbiosis.</title>
        <authorList>
            <consortium name="DOE Joint Genome Institute"/>
            <person name="Martino E."/>
            <person name="Morin E."/>
            <person name="Grelet G."/>
            <person name="Kuo A."/>
            <person name="Kohler A."/>
            <person name="Daghino S."/>
            <person name="Barry K."/>
            <person name="Choi C."/>
            <person name="Cichocki N."/>
            <person name="Clum A."/>
            <person name="Copeland A."/>
            <person name="Hainaut M."/>
            <person name="Haridas S."/>
            <person name="Labutti K."/>
            <person name="Lindquist E."/>
            <person name="Lipzen A."/>
            <person name="Khouja H.-R."/>
            <person name="Murat C."/>
            <person name="Ohm R."/>
            <person name="Olson A."/>
            <person name="Spatafora J."/>
            <person name="Veneault-Fourrey C."/>
            <person name="Henrissat B."/>
            <person name="Grigoriev I."/>
            <person name="Martin F."/>
            <person name="Perotto S."/>
        </authorList>
    </citation>
    <scope>NUCLEOTIDE SEQUENCE [LARGE SCALE GENOMIC DNA]</scope>
    <source>
        <strain evidence="3 4">F</strain>
    </source>
</reference>
<name>A0A2J6RHS1_HYAVF</name>
<protein>
    <recommendedName>
        <fullName evidence="5">Tat pathway signal sequence</fullName>
    </recommendedName>
</protein>
<evidence type="ECO:0000313" key="3">
    <source>
        <dbReference type="EMBL" id="PMD38068.1"/>
    </source>
</evidence>
<accession>A0A2J6RHS1</accession>
<dbReference type="EMBL" id="KZ613948">
    <property type="protein sequence ID" value="PMD38068.1"/>
    <property type="molecule type" value="Genomic_DNA"/>
</dbReference>
<dbReference type="AlphaFoldDB" id="A0A2J6RHS1"/>